<proteinExistence type="predicted"/>
<gene>
    <name evidence="2" type="ORF">NKR19_g967</name>
</gene>
<reference evidence="2" key="1">
    <citation type="submission" date="2022-07" db="EMBL/GenBank/DDBJ databases">
        <title>Fungi with potential for degradation of polypropylene.</title>
        <authorList>
            <person name="Gostincar C."/>
        </authorList>
    </citation>
    <scope>NUCLEOTIDE SEQUENCE</scope>
    <source>
        <strain evidence="2">EXF-13287</strain>
    </source>
</reference>
<dbReference type="AlphaFoldDB" id="A0AA38VPL9"/>
<feature type="compositionally biased region" description="Low complexity" evidence="1">
    <location>
        <begin position="84"/>
        <end position="99"/>
    </location>
</feature>
<organism evidence="2 3">
    <name type="scientific">Coniochaeta hoffmannii</name>
    <dbReference type="NCBI Taxonomy" id="91930"/>
    <lineage>
        <taxon>Eukaryota</taxon>
        <taxon>Fungi</taxon>
        <taxon>Dikarya</taxon>
        <taxon>Ascomycota</taxon>
        <taxon>Pezizomycotina</taxon>
        <taxon>Sordariomycetes</taxon>
        <taxon>Sordariomycetidae</taxon>
        <taxon>Coniochaetales</taxon>
        <taxon>Coniochaetaceae</taxon>
        <taxon>Coniochaeta</taxon>
    </lineage>
</organism>
<feature type="region of interest" description="Disordered" evidence="1">
    <location>
        <begin position="1"/>
        <end position="99"/>
    </location>
</feature>
<evidence type="ECO:0000313" key="2">
    <source>
        <dbReference type="EMBL" id="KAJ9164961.1"/>
    </source>
</evidence>
<dbReference type="Proteomes" id="UP001174691">
    <property type="component" value="Unassembled WGS sequence"/>
</dbReference>
<dbReference type="EMBL" id="JANBVN010000008">
    <property type="protein sequence ID" value="KAJ9164961.1"/>
    <property type="molecule type" value="Genomic_DNA"/>
</dbReference>
<evidence type="ECO:0000313" key="3">
    <source>
        <dbReference type="Proteomes" id="UP001174691"/>
    </source>
</evidence>
<sequence>MDGNIDYSRMVEVDRPSYRTIHRSYGRSYPPNPPRHPRPRHRPVDSHAASALPGDVDSHMLSRHGSVPVPPHPPWINHVRDQGESSSSEQSAGVSSVTSIVQMHVAGSFREGSA</sequence>
<protein>
    <submittedName>
        <fullName evidence="2">Uncharacterized protein</fullName>
    </submittedName>
</protein>
<accession>A0AA38VPL9</accession>
<comment type="caution">
    <text evidence="2">The sequence shown here is derived from an EMBL/GenBank/DDBJ whole genome shotgun (WGS) entry which is preliminary data.</text>
</comment>
<name>A0AA38VPL9_9PEZI</name>
<evidence type="ECO:0000256" key="1">
    <source>
        <dbReference type="SAM" id="MobiDB-lite"/>
    </source>
</evidence>
<keyword evidence="3" id="KW-1185">Reference proteome</keyword>